<dbReference type="InterPro" id="IPR023395">
    <property type="entry name" value="MCP_dom_sf"/>
</dbReference>
<evidence type="ECO:0000256" key="6">
    <source>
        <dbReference type="RuleBase" id="RU000488"/>
    </source>
</evidence>
<gene>
    <name evidence="9" type="ORF">GPM918_LOCUS16918</name>
    <name evidence="10" type="ORF">SRO942_LOCUS16917</name>
</gene>
<feature type="repeat" description="Solcar" evidence="5">
    <location>
        <begin position="39"/>
        <end position="125"/>
    </location>
</feature>
<evidence type="ECO:0000313" key="11">
    <source>
        <dbReference type="Proteomes" id="UP000663829"/>
    </source>
</evidence>
<evidence type="ECO:0000313" key="9">
    <source>
        <dbReference type="EMBL" id="CAF1063765.1"/>
    </source>
</evidence>
<evidence type="ECO:0000256" key="7">
    <source>
        <dbReference type="SAM" id="MobiDB-lite"/>
    </source>
</evidence>
<dbReference type="Pfam" id="PF00153">
    <property type="entry name" value="Mito_carr"/>
    <property type="match status" value="3"/>
</dbReference>
<keyword evidence="11" id="KW-1185">Reference proteome</keyword>
<evidence type="ECO:0000256" key="4">
    <source>
        <dbReference type="ARBA" id="ARBA00023136"/>
    </source>
</evidence>
<comment type="caution">
    <text evidence="9">The sequence shown here is derived from an EMBL/GenBank/DDBJ whole genome shotgun (WGS) entry which is preliminary data.</text>
</comment>
<comment type="subcellular location">
    <subcellularLocation>
        <location evidence="1">Membrane</location>
        <topology evidence="1">Multi-pass membrane protein</topology>
    </subcellularLocation>
</comment>
<dbReference type="Proteomes" id="UP000663829">
    <property type="component" value="Unassembled WGS sequence"/>
</dbReference>
<keyword evidence="3 5" id="KW-0812">Transmembrane</keyword>
<keyword evidence="6" id="KW-0813">Transport</keyword>
<dbReference type="Gene3D" id="1.50.40.10">
    <property type="entry name" value="Mitochondrial carrier domain"/>
    <property type="match status" value="1"/>
</dbReference>
<evidence type="ECO:0008006" key="12">
    <source>
        <dbReference type="Google" id="ProtNLM"/>
    </source>
</evidence>
<comment type="similarity">
    <text evidence="2 6">Belongs to the mitochondrial carrier (TC 2.A.29) family.</text>
</comment>
<keyword evidence="4 5" id="KW-0472">Membrane</keyword>
<protein>
    <recommendedName>
        <fullName evidence="12">Mitochondrial carrier protein</fullName>
    </recommendedName>
</protein>
<dbReference type="EMBL" id="CAJOBC010004534">
    <property type="protein sequence ID" value="CAF3831791.1"/>
    <property type="molecule type" value="Genomic_DNA"/>
</dbReference>
<organism evidence="9 11">
    <name type="scientific">Didymodactylos carnosus</name>
    <dbReference type="NCBI Taxonomy" id="1234261"/>
    <lineage>
        <taxon>Eukaryota</taxon>
        <taxon>Metazoa</taxon>
        <taxon>Spiralia</taxon>
        <taxon>Gnathifera</taxon>
        <taxon>Rotifera</taxon>
        <taxon>Eurotatoria</taxon>
        <taxon>Bdelloidea</taxon>
        <taxon>Philodinida</taxon>
        <taxon>Philodinidae</taxon>
        <taxon>Didymodactylos</taxon>
    </lineage>
</organism>
<dbReference type="EMBL" id="CAJNOQ010004534">
    <property type="protein sequence ID" value="CAF1063765.1"/>
    <property type="molecule type" value="Genomic_DNA"/>
</dbReference>
<feature type="repeat" description="Solcar" evidence="5">
    <location>
        <begin position="267"/>
        <end position="351"/>
    </location>
</feature>
<feature type="transmembrane region" description="Helical" evidence="8">
    <location>
        <begin position="265"/>
        <end position="286"/>
    </location>
</feature>
<feature type="transmembrane region" description="Helical" evidence="8">
    <location>
        <begin position="149"/>
        <end position="170"/>
    </location>
</feature>
<evidence type="ECO:0000256" key="2">
    <source>
        <dbReference type="ARBA" id="ARBA00006375"/>
    </source>
</evidence>
<evidence type="ECO:0000256" key="3">
    <source>
        <dbReference type="ARBA" id="ARBA00022692"/>
    </source>
</evidence>
<reference evidence="9" key="1">
    <citation type="submission" date="2021-02" db="EMBL/GenBank/DDBJ databases">
        <authorList>
            <person name="Nowell W R."/>
        </authorList>
    </citation>
    <scope>NUCLEOTIDE SEQUENCE</scope>
</reference>
<feature type="transmembrane region" description="Helical" evidence="8">
    <location>
        <begin position="98"/>
        <end position="118"/>
    </location>
</feature>
<feature type="compositionally biased region" description="Low complexity" evidence="7">
    <location>
        <begin position="9"/>
        <end position="18"/>
    </location>
</feature>
<feature type="region of interest" description="Disordered" evidence="7">
    <location>
        <begin position="1"/>
        <end position="24"/>
    </location>
</feature>
<dbReference type="OrthoDB" id="250329at2759"/>
<accession>A0A814LET6</accession>
<evidence type="ECO:0000256" key="8">
    <source>
        <dbReference type="SAM" id="Phobius"/>
    </source>
</evidence>
<proteinExistence type="inferred from homology"/>
<dbReference type="PANTHER" id="PTHR46080">
    <property type="entry name" value="MITOCHONDRIAL SUBSTRATE CARRIER FAMILY PROTEIN J"/>
    <property type="match status" value="1"/>
</dbReference>
<sequence length="363" mass="41615">MVKDKKVSKNPSSKSNDSLTSNKKNAHNSNTLYWSDLNKTKFISLVTLSSWSIRTTIHPFILIKTRMQCVQQEEQVYKNIYDAGRTILKKEGLFKGLFRGYTVAFAGIILAEPFYFAALEITREKLDKYWKQKKNEKNQHSFTKNQQDLITSIVAGGISSVVQYTILVPCDLMMQRLMIKPYYDRETPSGRYGVRNVIDSVYHKSGDGLRGFYKGYLITLAINVPFSSIIWTLYWRIQHHLEIILTRKYDYITSPLSDKFHSPSFSPYFFSGFLLAVLASGIASLITQPIDVLKTRLQVQKQRTSVLHTLLTLVKQRGALRGLMSGTLPRAMMVIPNCTVLMSLYEYVKRISVKTHDNDGHNI</sequence>
<dbReference type="GO" id="GO:0016020">
    <property type="term" value="C:membrane"/>
    <property type="evidence" value="ECO:0007669"/>
    <property type="project" value="UniProtKB-SubCell"/>
</dbReference>
<keyword evidence="8" id="KW-1133">Transmembrane helix</keyword>
<dbReference type="AlphaFoldDB" id="A0A814LET6"/>
<evidence type="ECO:0000313" key="10">
    <source>
        <dbReference type="EMBL" id="CAF3831791.1"/>
    </source>
</evidence>
<dbReference type="SUPFAM" id="SSF103506">
    <property type="entry name" value="Mitochondrial carrier"/>
    <property type="match status" value="1"/>
</dbReference>
<dbReference type="Proteomes" id="UP000681722">
    <property type="component" value="Unassembled WGS sequence"/>
</dbReference>
<name>A0A814LET6_9BILA</name>
<evidence type="ECO:0000256" key="1">
    <source>
        <dbReference type="ARBA" id="ARBA00004141"/>
    </source>
</evidence>
<evidence type="ECO:0000256" key="5">
    <source>
        <dbReference type="PROSITE-ProRule" id="PRU00282"/>
    </source>
</evidence>
<dbReference type="PANTHER" id="PTHR46080:SF18">
    <property type="entry name" value="MITOCHONDRIAL SUBSTRATE CARRIER FAMILY PROTEIN J"/>
    <property type="match status" value="1"/>
</dbReference>
<feature type="repeat" description="Solcar" evidence="5">
    <location>
        <begin position="147"/>
        <end position="240"/>
    </location>
</feature>
<feature type="transmembrane region" description="Helical" evidence="8">
    <location>
        <begin position="216"/>
        <end position="237"/>
    </location>
</feature>
<dbReference type="PROSITE" id="PS50920">
    <property type="entry name" value="SOLCAR"/>
    <property type="match status" value="3"/>
</dbReference>
<dbReference type="InterPro" id="IPR018108">
    <property type="entry name" value="MCP_transmembrane"/>
</dbReference>